<keyword evidence="1" id="KW-0472">Membrane</keyword>
<keyword evidence="1" id="KW-1133">Transmembrane helix</keyword>
<dbReference type="PROSITE" id="PS00409">
    <property type="entry name" value="PROKAR_NTER_METHYL"/>
    <property type="match status" value="1"/>
</dbReference>
<evidence type="ECO:0000313" key="2">
    <source>
        <dbReference type="EMBL" id="PIS38825.1"/>
    </source>
</evidence>
<accession>A0A2M6T0Y3</accession>
<dbReference type="EMBL" id="PEYE01000028">
    <property type="protein sequence ID" value="PIS38825.1"/>
    <property type="molecule type" value="Genomic_DNA"/>
</dbReference>
<evidence type="ECO:0000313" key="3">
    <source>
        <dbReference type="Proteomes" id="UP000229390"/>
    </source>
</evidence>
<dbReference type="InterPro" id="IPR012902">
    <property type="entry name" value="N_methyl_site"/>
</dbReference>
<comment type="caution">
    <text evidence="2">The sequence shown here is derived from an EMBL/GenBank/DDBJ whole genome shotgun (WGS) entry which is preliminary data.</text>
</comment>
<organism evidence="2 3">
    <name type="scientific">Candidatus Nealsonbacteria bacterium CG08_land_8_20_14_0_20_43_11</name>
    <dbReference type="NCBI Taxonomy" id="1974706"/>
    <lineage>
        <taxon>Bacteria</taxon>
        <taxon>Candidatus Nealsoniibacteriota</taxon>
    </lineage>
</organism>
<sequence length="179" mass="20250">MIFFQNKKTSRGFTLLEVLVATFIITISMIGIVGLFQQTVFNTVFSASKLTAAYLAQEGIEIVRNIRDENWLRMRGDLNAQWDENIPDSGDWEADYSSHSLVSDYGTGTNLNLVTGSGFYGYDPGIPTHFKRKITVSKSDISVPADGQPDMIKVIVQVEWTEKNQAHYLTAQENLYNWR</sequence>
<evidence type="ECO:0000256" key="1">
    <source>
        <dbReference type="SAM" id="Phobius"/>
    </source>
</evidence>
<gene>
    <name evidence="2" type="ORF">COT34_01595</name>
</gene>
<feature type="transmembrane region" description="Helical" evidence="1">
    <location>
        <begin position="12"/>
        <end position="36"/>
    </location>
</feature>
<dbReference type="AlphaFoldDB" id="A0A2M6T0Y3"/>
<evidence type="ECO:0008006" key="4">
    <source>
        <dbReference type="Google" id="ProtNLM"/>
    </source>
</evidence>
<keyword evidence="1" id="KW-0812">Transmembrane</keyword>
<name>A0A2M6T0Y3_9BACT</name>
<dbReference type="NCBIfam" id="TIGR02532">
    <property type="entry name" value="IV_pilin_GFxxxE"/>
    <property type="match status" value="1"/>
</dbReference>
<proteinExistence type="predicted"/>
<dbReference type="Pfam" id="PF07963">
    <property type="entry name" value="N_methyl"/>
    <property type="match status" value="1"/>
</dbReference>
<protein>
    <recommendedName>
        <fullName evidence="4">Type IV pilus modification protein PilV</fullName>
    </recommendedName>
</protein>
<reference evidence="3" key="1">
    <citation type="submission" date="2017-09" db="EMBL/GenBank/DDBJ databases">
        <title>Depth-based differentiation of microbial function through sediment-hosted aquifers and enrichment of novel symbionts in the deep terrestrial subsurface.</title>
        <authorList>
            <person name="Probst A.J."/>
            <person name="Ladd B."/>
            <person name="Jarett J.K."/>
            <person name="Geller-Mcgrath D.E."/>
            <person name="Sieber C.M.K."/>
            <person name="Emerson J.B."/>
            <person name="Anantharaman K."/>
            <person name="Thomas B.C."/>
            <person name="Malmstrom R."/>
            <person name="Stieglmeier M."/>
            <person name="Klingl A."/>
            <person name="Woyke T."/>
            <person name="Ryan C.M."/>
            <person name="Banfield J.F."/>
        </authorList>
    </citation>
    <scope>NUCLEOTIDE SEQUENCE [LARGE SCALE GENOMIC DNA]</scope>
</reference>
<dbReference type="Proteomes" id="UP000229390">
    <property type="component" value="Unassembled WGS sequence"/>
</dbReference>